<feature type="domain" description="ABC transmembrane type-1" evidence="8">
    <location>
        <begin position="94"/>
        <end position="295"/>
    </location>
</feature>
<accession>A0ABW2UVN9</accession>
<gene>
    <name evidence="9" type="primary">opp3b</name>
    <name evidence="9" type="ORF">ACFQU8_12015</name>
</gene>
<evidence type="ECO:0000256" key="7">
    <source>
        <dbReference type="RuleBase" id="RU363032"/>
    </source>
</evidence>
<sequence>MARYILRRLVFMIITLFIIATLTFFLMKLLPGSPLKAEGKLSESQQEIVMEKYGLNDPIPVQYIDYMTGLVQGDLGVSFHFDNTPVTDILKNRMGPSMILGGQALVFGTVAGILLGLIAAIYHNGWLDYLSTIVAVLGTSIPSFIFAGLLQWFLANEWDLFPVALWGSYQHTILPTIALAIFPLATAARFTRTEMLDVLGSDYITTARAKGINEPSIIFRHGLRNSLIPIITVIGPMAVSLMTGTLVIEKIFAVPGIGEQFVSSIEVLDYPTIMGTTLLFAFLFTAIVLITDILYVIIDPRIRLTGGES</sequence>
<proteinExistence type="inferred from homology"/>
<keyword evidence="3" id="KW-1003">Cell membrane</keyword>
<dbReference type="PROSITE" id="PS50928">
    <property type="entry name" value="ABC_TM1"/>
    <property type="match status" value="1"/>
</dbReference>
<dbReference type="InterPro" id="IPR000515">
    <property type="entry name" value="MetI-like"/>
</dbReference>
<evidence type="ECO:0000313" key="9">
    <source>
        <dbReference type="EMBL" id="MFC7747914.1"/>
    </source>
</evidence>
<evidence type="ECO:0000256" key="1">
    <source>
        <dbReference type="ARBA" id="ARBA00004651"/>
    </source>
</evidence>
<dbReference type="Pfam" id="PF00528">
    <property type="entry name" value="BPD_transp_1"/>
    <property type="match status" value="1"/>
</dbReference>
<feature type="transmembrane region" description="Helical" evidence="7">
    <location>
        <begin position="100"/>
        <end position="122"/>
    </location>
</feature>
<evidence type="ECO:0000256" key="5">
    <source>
        <dbReference type="ARBA" id="ARBA00022989"/>
    </source>
</evidence>
<dbReference type="RefSeq" id="WP_382360489.1">
    <property type="nucleotide sequence ID" value="NZ_JBHTGR010000056.1"/>
</dbReference>
<evidence type="ECO:0000256" key="6">
    <source>
        <dbReference type="ARBA" id="ARBA00023136"/>
    </source>
</evidence>
<dbReference type="Pfam" id="PF19300">
    <property type="entry name" value="BPD_transp_1_N"/>
    <property type="match status" value="1"/>
</dbReference>
<protein>
    <submittedName>
        <fullName evidence="9">Oligopeptide ABC transporter permease</fullName>
    </submittedName>
</protein>
<dbReference type="Proteomes" id="UP001596620">
    <property type="component" value="Unassembled WGS sequence"/>
</dbReference>
<comment type="similarity">
    <text evidence="7">Belongs to the binding-protein-dependent transport system permease family.</text>
</comment>
<dbReference type="SUPFAM" id="SSF161098">
    <property type="entry name" value="MetI-like"/>
    <property type="match status" value="1"/>
</dbReference>
<dbReference type="InterPro" id="IPR045621">
    <property type="entry name" value="BPD_transp_1_N"/>
</dbReference>
<comment type="subcellular location">
    <subcellularLocation>
        <location evidence="1 7">Cell membrane</location>
        <topology evidence="1 7">Multi-pass membrane protein</topology>
    </subcellularLocation>
</comment>
<dbReference type="InterPro" id="IPR035906">
    <property type="entry name" value="MetI-like_sf"/>
</dbReference>
<name>A0ABW2UVN9_9BACI</name>
<feature type="transmembrane region" description="Helical" evidence="7">
    <location>
        <begin position="9"/>
        <end position="27"/>
    </location>
</feature>
<dbReference type="PANTHER" id="PTHR43163">
    <property type="entry name" value="DIPEPTIDE TRANSPORT SYSTEM PERMEASE PROTEIN DPPB-RELATED"/>
    <property type="match status" value="1"/>
</dbReference>
<keyword evidence="2 7" id="KW-0813">Transport</keyword>
<feature type="transmembrane region" description="Helical" evidence="7">
    <location>
        <begin position="173"/>
        <end position="191"/>
    </location>
</feature>
<comment type="caution">
    <text evidence="9">The sequence shown here is derived from an EMBL/GenBank/DDBJ whole genome shotgun (WGS) entry which is preliminary data.</text>
</comment>
<keyword evidence="6 7" id="KW-0472">Membrane</keyword>
<dbReference type="CDD" id="cd06261">
    <property type="entry name" value="TM_PBP2"/>
    <property type="match status" value="1"/>
</dbReference>
<evidence type="ECO:0000256" key="4">
    <source>
        <dbReference type="ARBA" id="ARBA00022692"/>
    </source>
</evidence>
<keyword evidence="10" id="KW-1185">Reference proteome</keyword>
<dbReference type="NCBIfam" id="NF045471">
    <property type="entry name" value="Opp3B"/>
    <property type="match status" value="1"/>
</dbReference>
<evidence type="ECO:0000259" key="8">
    <source>
        <dbReference type="PROSITE" id="PS50928"/>
    </source>
</evidence>
<keyword evidence="5 7" id="KW-1133">Transmembrane helix</keyword>
<dbReference type="PANTHER" id="PTHR43163:SF6">
    <property type="entry name" value="DIPEPTIDE TRANSPORT SYSTEM PERMEASE PROTEIN DPPB-RELATED"/>
    <property type="match status" value="1"/>
</dbReference>
<reference evidence="10" key="1">
    <citation type="journal article" date="2019" name="Int. J. Syst. Evol. Microbiol.">
        <title>The Global Catalogue of Microorganisms (GCM) 10K type strain sequencing project: providing services to taxonomists for standard genome sequencing and annotation.</title>
        <authorList>
            <consortium name="The Broad Institute Genomics Platform"/>
            <consortium name="The Broad Institute Genome Sequencing Center for Infectious Disease"/>
            <person name="Wu L."/>
            <person name="Ma J."/>
        </authorList>
    </citation>
    <scope>NUCLEOTIDE SEQUENCE [LARGE SCALE GENOMIC DNA]</scope>
    <source>
        <strain evidence="10">JCM 30234</strain>
    </source>
</reference>
<dbReference type="EMBL" id="JBHTGR010000056">
    <property type="protein sequence ID" value="MFC7747914.1"/>
    <property type="molecule type" value="Genomic_DNA"/>
</dbReference>
<evidence type="ECO:0000313" key="10">
    <source>
        <dbReference type="Proteomes" id="UP001596620"/>
    </source>
</evidence>
<evidence type="ECO:0000256" key="2">
    <source>
        <dbReference type="ARBA" id="ARBA00022448"/>
    </source>
</evidence>
<feature type="transmembrane region" description="Helical" evidence="7">
    <location>
        <begin position="273"/>
        <end position="298"/>
    </location>
</feature>
<dbReference type="Gene3D" id="1.10.3720.10">
    <property type="entry name" value="MetI-like"/>
    <property type="match status" value="1"/>
</dbReference>
<feature type="transmembrane region" description="Helical" evidence="7">
    <location>
        <begin position="129"/>
        <end position="153"/>
    </location>
</feature>
<evidence type="ECO:0000256" key="3">
    <source>
        <dbReference type="ARBA" id="ARBA00022475"/>
    </source>
</evidence>
<organism evidence="9 10">
    <name type="scientific">Lentibacillus kimchii</name>
    <dbReference type="NCBI Taxonomy" id="1542911"/>
    <lineage>
        <taxon>Bacteria</taxon>
        <taxon>Bacillati</taxon>
        <taxon>Bacillota</taxon>
        <taxon>Bacilli</taxon>
        <taxon>Bacillales</taxon>
        <taxon>Bacillaceae</taxon>
        <taxon>Lentibacillus</taxon>
    </lineage>
</organism>
<keyword evidence="4 7" id="KW-0812">Transmembrane</keyword>
<feature type="transmembrane region" description="Helical" evidence="7">
    <location>
        <begin position="227"/>
        <end position="253"/>
    </location>
</feature>